<evidence type="ECO:0000313" key="2">
    <source>
        <dbReference type="Proteomes" id="UP001500575"/>
    </source>
</evidence>
<dbReference type="InterPro" id="IPR036412">
    <property type="entry name" value="HAD-like_sf"/>
</dbReference>
<dbReference type="EMBL" id="BAAAQQ010000005">
    <property type="protein sequence ID" value="GAA2120460.1"/>
    <property type="molecule type" value="Genomic_DNA"/>
</dbReference>
<protein>
    <submittedName>
        <fullName evidence="1">HAD hydrolase-like protein</fullName>
    </submittedName>
</protein>
<dbReference type="NCBIfam" id="TIGR01460">
    <property type="entry name" value="HAD-SF-IIA"/>
    <property type="match status" value="1"/>
</dbReference>
<dbReference type="Proteomes" id="UP001500575">
    <property type="component" value="Unassembled WGS sequence"/>
</dbReference>
<gene>
    <name evidence="1" type="ORF">GCM10009843_13960</name>
</gene>
<comment type="caution">
    <text evidence="1">The sequence shown here is derived from an EMBL/GenBank/DDBJ whole genome shotgun (WGS) entry which is preliminary data.</text>
</comment>
<dbReference type="Gene3D" id="3.40.50.1000">
    <property type="entry name" value="HAD superfamily/HAD-like"/>
    <property type="match status" value="2"/>
</dbReference>
<name>A0ABP5JUK9_9ACTN</name>
<dbReference type="SUPFAM" id="SSF56784">
    <property type="entry name" value="HAD-like"/>
    <property type="match status" value="1"/>
</dbReference>
<evidence type="ECO:0000313" key="1">
    <source>
        <dbReference type="EMBL" id="GAA2120460.1"/>
    </source>
</evidence>
<accession>A0ABP5JUK9</accession>
<dbReference type="InterPro" id="IPR023214">
    <property type="entry name" value="HAD_sf"/>
</dbReference>
<organism evidence="1 2">
    <name type="scientific">Nocardioides bigeumensis</name>
    <dbReference type="NCBI Taxonomy" id="433657"/>
    <lineage>
        <taxon>Bacteria</taxon>
        <taxon>Bacillati</taxon>
        <taxon>Actinomycetota</taxon>
        <taxon>Actinomycetes</taxon>
        <taxon>Propionibacteriales</taxon>
        <taxon>Nocardioidaceae</taxon>
        <taxon>Nocardioides</taxon>
    </lineage>
</organism>
<dbReference type="PANTHER" id="PTHR19288">
    <property type="entry name" value="4-NITROPHENYLPHOSPHATASE-RELATED"/>
    <property type="match status" value="1"/>
</dbReference>
<dbReference type="Pfam" id="PF13344">
    <property type="entry name" value="Hydrolase_6"/>
    <property type="match status" value="1"/>
</dbReference>
<reference evidence="2" key="1">
    <citation type="journal article" date="2019" name="Int. J. Syst. Evol. Microbiol.">
        <title>The Global Catalogue of Microorganisms (GCM) 10K type strain sequencing project: providing services to taxonomists for standard genome sequencing and annotation.</title>
        <authorList>
            <consortium name="The Broad Institute Genomics Platform"/>
            <consortium name="The Broad Institute Genome Sequencing Center for Infectious Disease"/>
            <person name="Wu L."/>
            <person name="Ma J."/>
        </authorList>
    </citation>
    <scope>NUCLEOTIDE SEQUENCE [LARGE SCALE GENOMIC DNA]</scope>
    <source>
        <strain evidence="2">JCM 16021</strain>
    </source>
</reference>
<proteinExistence type="predicted"/>
<dbReference type="Pfam" id="PF13242">
    <property type="entry name" value="Hydrolase_like"/>
    <property type="match status" value="1"/>
</dbReference>
<dbReference type="InterPro" id="IPR006357">
    <property type="entry name" value="HAD-SF_hydro_IIA"/>
</dbReference>
<sequence length="336" mass="35075">MATVHDVAMLDLDGVVYVGDGPVPHAPEAIEKARADGLRIAFVTNNASRTPEKVAAKIEKTGVPADAAEVVTSAQAASRVLLERYGPGSPVVVLGAAGLHQALDAVGLRSVGVDDPDAVALVTGYGPDVVWRDVMRAATRVRAGLPWVASNTDETIPTAYGIAPGHGVMVTMLRDFTGVDPTVAGKPERPLLDETIARTSAERPLMVGDRLDTDIEGAVRLHIPALLVMTGVTGLAELASAPPGLRPTYVSADLRGLLVQHEAPDAEDGRWRAGSWTAHVEDGRLEVAGDGSGSLDDWWRVVAAASWNHLDETGAAVDTSGLRVPDADGVAGRLEP</sequence>
<dbReference type="PANTHER" id="PTHR19288:SF95">
    <property type="entry name" value="D-GLYCEROL 3-PHOSPHATE PHOSPHATASE"/>
    <property type="match status" value="1"/>
</dbReference>
<keyword evidence="2" id="KW-1185">Reference proteome</keyword>